<proteinExistence type="predicted"/>
<dbReference type="Pfam" id="PF11387">
    <property type="entry name" value="DUF2795"/>
    <property type="match status" value="1"/>
</dbReference>
<accession>A0ABN5XK92</accession>
<keyword evidence="2" id="KW-1185">Reference proteome</keyword>
<reference evidence="1 2" key="1">
    <citation type="submission" date="2019-06" db="EMBL/GenBank/DDBJ databases">
        <title>Complete genome sequence of Methanoculleus chikugoensis strain MG62.</title>
        <authorList>
            <person name="Asakawa S."/>
            <person name="Dianou D."/>
        </authorList>
    </citation>
    <scope>NUCLEOTIDE SEQUENCE [LARGE SCALE GENOMIC DNA]</scope>
    <source>
        <strain evidence="1 2">MG62</strain>
    </source>
</reference>
<evidence type="ECO:0000313" key="2">
    <source>
        <dbReference type="Proteomes" id="UP000824969"/>
    </source>
</evidence>
<name>A0ABN5XK92_9EURY</name>
<dbReference type="EMBL" id="AP019781">
    <property type="protein sequence ID" value="BBL68381.1"/>
    <property type="molecule type" value="Genomic_DNA"/>
</dbReference>
<organism evidence="1 2">
    <name type="scientific">Methanoculleus chikugoensis</name>
    <dbReference type="NCBI Taxonomy" id="118126"/>
    <lineage>
        <taxon>Archaea</taxon>
        <taxon>Methanobacteriati</taxon>
        <taxon>Methanobacteriota</taxon>
        <taxon>Stenosarchaea group</taxon>
        <taxon>Methanomicrobia</taxon>
        <taxon>Methanomicrobiales</taxon>
        <taxon>Methanomicrobiaceae</taxon>
        <taxon>Methanoculleus</taxon>
    </lineage>
</organism>
<dbReference type="Proteomes" id="UP000824969">
    <property type="component" value="Chromosome"/>
</dbReference>
<evidence type="ECO:0000313" key="1">
    <source>
        <dbReference type="EMBL" id="BBL68381.1"/>
    </source>
</evidence>
<dbReference type="InterPro" id="IPR021527">
    <property type="entry name" value="DUF2795"/>
</dbReference>
<evidence type="ECO:0008006" key="3">
    <source>
        <dbReference type="Google" id="ProtNLM"/>
    </source>
</evidence>
<protein>
    <recommendedName>
        <fullName evidence="3">DUF2795 domain-containing protein</fullName>
    </recommendedName>
</protein>
<gene>
    <name evidence="1" type="ORF">MchiMG62_15620</name>
</gene>
<sequence length="188" mass="20339">MDLFSICDLAFLKGRSGRRSDDGIVMGIMPAFLLWGAMGRLSPPHPGARTSAICGLPDIAARTLSFRRIKRDSSTSAAKTIGIYDNASSPEALPEGNKDQVMKDMRGTQESGMGGQSSVAGTIQELDPQIIEVSTSGLNFPASKSDLIDRAKGTDAPQIVIDALNQFEDRQYKDVEDIKSEFSKIQQK</sequence>